<evidence type="ECO:0000313" key="4">
    <source>
        <dbReference type="Proteomes" id="UP000564677"/>
    </source>
</evidence>
<dbReference type="AlphaFoldDB" id="A0A7X5ZUB1"/>
<dbReference type="EMBL" id="JAASQV010000001">
    <property type="protein sequence ID" value="NIJ63912.1"/>
    <property type="molecule type" value="Genomic_DNA"/>
</dbReference>
<dbReference type="InterPro" id="IPR050789">
    <property type="entry name" value="Diverse_Enzym_Activities"/>
</dbReference>
<evidence type="ECO:0000313" key="3">
    <source>
        <dbReference type="EMBL" id="NIJ63912.1"/>
    </source>
</evidence>
<proteinExistence type="predicted"/>
<sequence>MPSEDDLFLPGRRHVLGLGLAGMAASALPMPAACAFAGASMAKRLDDLLDATASGYGTVGYSAAVLRRGRLVHVRHAGLADRDTGARITARSVYPIFSVSKLFLIVELAKAVGRGALDLSTPLARVRDGLPEAWRGITLAQALAHVSGLPDYIPDFVAPTEDQALAAIRDKPLRFATGTRNDYNQTNMLFARMALEQASGAALTALAARQFRAAGMRRTGYHTGYPDGAVRLPGLVSSYRPILGRGGLPAPFALPSMPNYAFGSTGVFTTMADMVRWSQALLRGDLLPLGALRASWPPFPMPGGAAAWHSHGWEYYRHGDVTIVGHGGDVRLVWRHFFRTADPGDCATVIYFDNGGRSTFDRHRLATLLADLVMPGAARATELWEEELFRGLASGRWRQAIDLLDAAAPPDAVEAIVNRVGYDAMQILDVEAALFPFAWNVQRFPGSSNAHDSLGEACRALGRIEAARASYARALALDPGNARIAAILRDLASPPAAN</sequence>
<dbReference type="Proteomes" id="UP000564677">
    <property type="component" value="Unassembled WGS sequence"/>
</dbReference>
<dbReference type="Gene3D" id="1.25.40.10">
    <property type="entry name" value="Tetratricopeptide repeat domain"/>
    <property type="match status" value="1"/>
</dbReference>
<keyword evidence="1" id="KW-0802">TPR repeat</keyword>
<dbReference type="RefSeq" id="WP_167298349.1">
    <property type="nucleotide sequence ID" value="NZ_JAASQV010000001.1"/>
</dbReference>
<dbReference type="PROSITE" id="PS50005">
    <property type="entry name" value="TPR"/>
    <property type="match status" value="1"/>
</dbReference>
<protein>
    <submittedName>
        <fullName evidence="3">CubicO group peptidase (Beta-lactamase class C family)</fullName>
    </submittedName>
</protein>
<dbReference type="InterPro" id="IPR011990">
    <property type="entry name" value="TPR-like_helical_dom_sf"/>
</dbReference>
<evidence type="ECO:0000256" key="1">
    <source>
        <dbReference type="PROSITE-ProRule" id="PRU00339"/>
    </source>
</evidence>
<organism evidence="3 4">
    <name type="scientific">Sphingomonas leidyi</name>
    <dbReference type="NCBI Taxonomy" id="68569"/>
    <lineage>
        <taxon>Bacteria</taxon>
        <taxon>Pseudomonadati</taxon>
        <taxon>Pseudomonadota</taxon>
        <taxon>Alphaproteobacteria</taxon>
        <taxon>Sphingomonadales</taxon>
        <taxon>Sphingomonadaceae</taxon>
        <taxon>Sphingomonas</taxon>
    </lineage>
</organism>
<feature type="domain" description="Beta-lactamase-related" evidence="2">
    <location>
        <begin position="46"/>
        <end position="371"/>
    </location>
</feature>
<keyword evidence="4" id="KW-1185">Reference proteome</keyword>
<dbReference type="PROSITE" id="PS51318">
    <property type="entry name" value="TAT"/>
    <property type="match status" value="1"/>
</dbReference>
<name>A0A7X5ZUB1_9SPHN</name>
<evidence type="ECO:0000259" key="2">
    <source>
        <dbReference type="Pfam" id="PF00144"/>
    </source>
</evidence>
<dbReference type="SUPFAM" id="SSF56601">
    <property type="entry name" value="beta-lactamase/transpeptidase-like"/>
    <property type="match status" value="1"/>
</dbReference>
<dbReference type="InterPro" id="IPR019734">
    <property type="entry name" value="TPR_rpt"/>
</dbReference>
<dbReference type="InterPro" id="IPR006311">
    <property type="entry name" value="TAT_signal"/>
</dbReference>
<gene>
    <name evidence="3" type="ORF">FHR20_000843</name>
</gene>
<accession>A0A7X5ZUB1</accession>
<dbReference type="Gene3D" id="3.40.710.10">
    <property type="entry name" value="DD-peptidase/beta-lactamase superfamily"/>
    <property type="match status" value="1"/>
</dbReference>
<dbReference type="InterPro" id="IPR001466">
    <property type="entry name" value="Beta-lactam-related"/>
</dbReference>
<dbReference type="PANTHER" id="PTHR43283">
    <property type="entry name" value="BETA-LACTAMASE-RELATED"/>
    <property type="match status" value="1"/>
</dbReference>
<dbReference type="Pfam" id="PF00144">
    <property type="entry name" value="Beta-lactamase"/>
    <property type="match status" value="1"/>
</dbReference>
<dbReference type="SMART" id="SM00028">
    <property type="entry name" value="TPR"/>
    <property type="match status" value="1"/>
</dbReference>
<dbReference type="InterPro" id="IPR012338">
    <property type="entry name" value="Beta-lactam/transpept-like"/>
</dbReference>
<dbReference type="SUPFAM" id="SSF48452">
    <property type="entry name" value="TPR-like"/>
    <property type="match status" value="1"/>
</dbReference>
<reference evidence="3 4" key="1">
    <citation type="submission" date="2020-03" db="EMBL/GenBank/DDBJ databases">
        <title>Genomic Encyclopedia of Type Strains, Phase IV (KMG-IV): sequencing the most valuable type-strain genomes for metagenomic binning, comparative biology and taxonomic classification.</title>
        <authorList>
            <person name="Goeker M."/>
        </authorList>
    </citation>
    <scope>NUCLEOTIDE SEQUENCE [LARGE SCALE GENOMIC DNA]</scope>
    <source>
        <strain evidence="3 4">DSM 4733</strain>
    </source>
</reference>
<feature type="repeat" description="TPR" evidence="1">
    <location>
        <begin position="448"/>
        <end position="481"/>
    </location>
</feature>
<comment type="caution">
    <text evidence="3">The sequence shown here is derived from an EMBL/GenBank/DDBJ whole genome shotgun (WGS) entry which is preliminary data.</text>
</comment>